<evidence type="ECO:0000256" key="9">
    <source>
        <dbReference type="SAM" id="Coils"/>
    </source>
</evidence>
<evidence type="ECO:0000313" key="11">
    <source>
        <dbReference type="Proteomes" id="UP000440578"/>
    </source>
</evidence>
<dbReference type="PANTHER" id="PTHR14885:SF3">
    <property type="entry name" value="CILIA- AND FLAGELLA-ASSOCIATED PROTEIN 44"/>
    <property type="match status" value="1"/>
</dbReference>
<keyword evidence="11" id="KW-1185">Reference proteome</keyword>
<evidence type="ECO:0000313" key="10">
    <source>
        <dbReference type="EMBL" id="KAF0298901.1"/>
    </source>
</evidence>
<evidence type="ECO:0000256" key="6">
    <source>
        <dbReference type="ARBA" id="ARBA00023054"/>
    </source>
</evidence>
<keyword evidence="3" id="KW-0963">Cytoplasm</keyword>
<proteinExistence type="predicted"/>
<keyword evidence="6 9" id="KW-0175">Coiled coil</keyword>
<evidence type="ECO:0000256" key="4">
    <source>
        <dbReference type="ARBA" id="ARBA00022574"/>
    </source>
</evidence>
<keyword evidence="7" id="KW-0206">Cytoskeleton</keyword>
<dbReference type="EMBL" id="VIIS01001403">
    <property type="protein sequence ID" value="KAF0298901.1"/>
    <property type="molecule type" value="Genomic_DNA"/>
</dbReference>
<evidence type="ECO:0000256" key="8">
    <source>
        <dbReference type="ARBA" id="ARBA00023273"/>
    </source>
</evidence>
<dbReference type="Proteomes" id="UP000440578">
    <property type="component" value="Unassembled WGS sequence"/>
</dbReference>
<dbReference type="GO" id="GO:0005856">
    <property type="term" value="C:cytoskeleton"/>
    <property type="evidence" value="ECO:0007669"/>
    <property type="project" value="UniProtKB-SubCell"/>
</dbReference>
<protein>
    <submittedName>
        <fullName evidence="10">Cilia-and flagella-associated protein 44</fullName>
    </submittedName>
</protein>
<dbReference type="AlphaFoldDB" id="A0A6A4WAJ7"/>
<sequence>MVLPPHSRALPGHSTDSPSEPTLGVFHYVFRADFAFEADVAAGCFTLKEGAEVDRLFDAVRGDLELELAGKRLSFEVAKKEFETAQKKAKSTTSALQAIKDEIHAFQLQKLARLNELEVAVSLQLSQLQLLESQRLPAELGAALVFWDAELERLAVRIDELYAETAQEKANRRASYKDERRLKLDCRLMETYIEKLEKQSVAEMKKKFGRLVDLEELESLMVNETVEELRIRLEGEQRLVDAERADRRERLDHLRKELIAVIKDNTNKVGVIQMLKDEKRHLDKGLNFVRKAGIAPHDKRLDDALEIQNLMNTICLQKTQIMEMKQEIWSLSLKSRPHKDPCRRLSVRGGDEGSYDDLMCRTLPRSSFEQLNKQLILASCQSRDNGVHGQVGTHFYLYDRCG</sequence>
<comment type="caution">
    <text evidence="10">The sequence shown here is derived from an EMBL/GenBank/DDBJ whole genome shotgun (WGS) entry which is preliminary data.</text>
</comment>
<dbReference type="GO" id="GO:0005929">
    <property type="term" value="C:cilium"/>
    <property type="evidence" value="ECO:0007669"/>
    <property type="project" value="UniProtKB-SubCell"/>
</dbReference>
<comment type="subcellular location">
    <subcellularLocation>
        <location evidence="1">Cell projection</location>
        <location evidence="1">Cilium</location>
    </subcellularLocation>
    <subcellularLocation>
        <location evidence="2">Cytoplasm</location>
        <location evidence="2">Cytoskeleton</location>
    </subcellularLocation>
</comment>
<keyword evidence="4" id="KW-0853">WD repeat</keyword>
<keyword evidence="8" id="KW-0966">Cell projection</keyword>
<accession>A0A6A4WAJ7</accession>
<dbReference type="PANTHER" id="PTHR14885">
    <property type="entry name" value="CILIA- AND FLAGELLA-ASSOCIATED PROTEIN 43-RELATED"/>
    <property type="match status" value="1"/>
</dbReference>
<evidence type="ECO:0000256" key="5">
    <source>
        <dbReference type="ARBA" id="ARBA00022737"/>
    </source>
</evidence>
<evidence type="ECO:0000256" key="3">
    <source>
        <dbReference type="ARBA" id="ARBA00022490"/>
    </source>
</evidence>
<feature type="coiled-coil region" evidence="9">
    <location>
        <begin position="114"/>
        <end position="171"/>
    </location>
</feature>
<name>A0A6A4WAJ7_AMPAM</name>
<keyword evidence="10" id="KW-0282">Flagellum</keyword>
<evidence type="ECO:0000256" key="1">
    <source>
        <dbReference type="ARBA" id="ARBA00004138"/>
    </source>
</evidence>
<dbReference type="OrthoDB" id="1935234at2759"/>
<evidence type="ECO:0000256" key="7">
    <source>
        <dbReference type="ARBA" id="ARBA00023212"/>
    </source>
</evidence>
<evidence type="ECO:0000256" key="2">
    <source>
        <dbReference type="ARBA" id="ARBA00004245"/>
    </source>
</evidence>
<keyword evidence="5" id="KW-0677">Repeat</keyword>
<gene>
    <name evidence="10" type="primary">CFAP44_3</name>
    <name evidence="10" type="ORF">FJT64_003758</name>
</gene>
<reference evidence="10 11" key="1">
    <citation type="submission" date="2019-07" db="EMBL/GenBank/DDBJ databases">
        <title>Draft genome assembly of a fouling barnacle, Amphibalanus amphitrite (Darwin, 1854): The first reference genome for Thecostraca.</title>
        <authorList>
            <person name="Kim W."/>
        </authorList>
    </citation>
    <scope>NUCLEOTIDE SEQUENCE [LARGE SCALE GENOMIC DNA]</scope>
    <source>
        <strain evidence="10">SNU_AA5</strain>
        <tissue evidence="10">Soma without cirri and trophi</tissue>
    </source>
</reference>
<organism evidence="10 11">
    <name type="scientific">Amphibalanus amphitrite</name>
    <name type="common">Striped barnacle</name>
    <name type="synonym">Balanus amphitrite</name>
    <dbReference type="NCBI Taxonomy" id="1232801"/>
    <lineage>
        <taxon>Eukaryota</taxon>
        <taxon>Metazoa</taxon>
        <taxon>Ecdysozoa</taxon>
        <taxon>Arthropoda</taxon>
        <taxon>Crustacea</taxon>
        <taxon>Multicrustacea</taxon>
        <taxon>Cirripedia</taxon>
        <taxon>Thoracica</taxon>
        <taxon>Thoracicalcarea</taxon>
        <taxon>Balanomorpha</taxon>
        <taxon>Balanoidea</taxon>
        <taxon>Balanidae</taxon>
        <taxon>Amphibalaninae</taxon>
        <taxon>Amphibalanus</taxon>
    </lineage>
</organism>
<keyword evidence="10" id="KW-0969">Cilium</keyword>